<proteinExistence type="predicted"/>
<dbReference type="SMART" id="SM00382">
    <property type="entry name" value="AAA"/>
    <property type="match status" value="2"/>
</dbReference>
<dbReference type="InterPro" id="IPR027417">
    <property type="entry name" value="P-loop_NTPase"/>
</dbReference>
<evidence type="ECO:0000313" key="4">
    <source>
        <dbReference type="EMBL" id="CAA9546176.1"/>
    </source>
</evidence>
<protein>
    <recommendedName>
        <fullName evidence="3">ABC transporter domain-containing protein</fullName>
    </recommendedName>
</protein>
<dbReference type="InterPro" id="IPR051309">
    <property type="entry name" value="ABCF_ATPase"/>
</dbReference>
<dbReference type="InterPro" id="IPR003593">
    <property type="entry name" value="AAA+_ATPase"/>
</dbReference>
<keyword evidence="2" id="KW-0067">ATP-binding</keyword>
<dbReference type="InterPro" id="IPR003439">
    <property type="entry name" value="ABC_transporter-like_ATP-bd"/>
</dbReference>
<evidence type="ECO:0000256" key="2">
    <source>
        <dbReference type="ARBA" id="ARBA00022840"/>
    </source>
</evidence>
<dbReference type="InterPro" id="IPR017871">
    <property type="entry name" value="ABC_transporter-like_CS"/>
</dbReference>
<dbReference type="PROSITE" id="PS00211">
    <property type="entry name" value="ABC_TRANSPORTER_1"/>
    <property type="match status" value="2"/>
</dbReference>
<dbReference type="FunFam" id="3.40.50.300:FF:000011">
    <property type="entry name" value="Putative ABC transporter ATP-binding component"/>
    <property type="match status" value="1"/>
</dbReference>
<dbReference type="EMBL" id="CADCWK010000038">
    <property type="protein sequence ID" value="CAA9546176.1"/>
    <property type="molecule type" value="Genomic_DNA"/>
</dbReference>
<accession>A0A6J4UER4</accession>
<dbReference type="Pfam" id="PF00005">
    <property type="entry name" value="ABC_tran"/>
    <property type="match status" value="2"/>
</dbReference>
<reference evidence="4" key="1">
    <citation type="submission" date="2020-02" db="EMBL/GenBank/DDBJ databases">
        <authorList>
            <person name="Meier V. D."/>
        </authorList>
    </citation>
    <scope>NUCLEOTIDE SEQUENCE</scope>
    <source>
        <strain evidence="4">AVDCRST_MAG33</strain>
    </source>
</reference>
<dbReference type="CDD" id="cd03221">
    <property type="entry name" value="ABCF_EF-3"/>
    <property type="match status" value="2"/>
</dbReference>
<organism evidence="4">
    <name type="scientific">uncultured Thermomicrobiales bacterium</name>
    <dbReference type="NCBI Taxonomy" id="1645740"/>
    <lineage>
        <taxon>Bacteria</taxon>
        <taxon>Pseudomonadati</taxon>
        <taxon>Thermomicrobiota</taxon>
        <taxon>Thermomicrobia</taxon>
        <taxon>Thermomicrobiales</taxon>
        <taxon>environmental samples</taxon>
    </lineage>
</organism>
<sequence length="543" mass="58198">MLTVHSVTAHIGQREIFADLSFSLNAGEILGVVGPNGSGKSTLLSILTGERQPASGSVSLAPGKRIGYLRQGFADRPDGTLADLVDVPTGGLATSQVRVDRATASLGAVGDPEALTRYDEAIRAFEDLGGYEAADHLIATMARLAVGPDALGRGWETPLAQLSGGQKTRAGLAALLASRPDLLLLDEPTNHLDTDAAEAVERLVLSQTGAAIIVSHDRAFLDRVATDVLALDDLGSGWTLSAGGYSDLLAARAAEAAEQASAWRRQQDMIDRVEADIRAVAGRAARVEGETQHDYVRGRMKKVARLAVVRERRLERLLDSEERIEKPRQRWGLSVELPPAPPGGQEVAVATDLSVSLGGRPILRDMSFHIRAGDRVALLGANGSGKTTLLRTLLGEIAPTSGSVRLGASIVPGLFSQEQDGIDPDRTVLDHVRLAAPISESDARTYLHRFLFSAEAPLRRAADLSYGERARLALALLILQGANFLVLDEPLNHLDIDSREQFEAALAGFDGTTLMVLHDRRAIERLATRRLLLRDGRLTEESP</sequence>
<dbReference type="PANTHER" id="PTHR42855:SF2">
    <property type="entry name" value="DRUG RESISTANCE ABC TRANSPORTER,ATP-BINDING PROTEIN"/>
    <property type="match status" value="1"/>
</dbReference>
<evidence type="ECO:0000256" key="1">
    <source>
        <dbReference type="ARBA" id="ARBA00022741"/>
    </source>
</evidence>
<keyword evidence="1" id="KW-0547">Nucleotide-binding</keyword>
<dbReference type="PANTHER" id="PTHR42855">
    <property type="entry name" value="ABC TRANSPORTER ATP-BINDING SUBUNIT"/>
    <property type="match status" value="1"/>
</dbReference>
<gene>
    <name evidence="4" type="ORF">AVDCRST_MAG33-477</name>
</gene>
<dbReference type="GO" id="GO:0016887">
    <property type="term" value="F:ATP hydrolysis activity"/>
    <property type="evidence" value="ECO:0007669"/>
    <property type="project" value="InterPro"/>
</dbReference>
<evidence type="ECO:0000259" key="3">
    <source>
        <dbReference type="PROSITE" id="PS50893"/>
    </source>
</evidence>
<feature type="domain" description="ABC transporter" evidence="3">
    <location>
        <begin position="2"/>
        <end position="261"/>
    </location>
</feature>
<dbReference type="GO" id="GO:0005524">
    <property type="term" value="F:ATP binding"/>
    <property type="evidence" value="ECO:0007669"/>
    <property type="project" value="UniProtKB-KW"/>
</dbReference>
<name>A0A6J4UER4_9BACT</name>
<feature type="domain" description="ABC transporter" evidence="3">
    <location>
        <begin position="348"/>
        <end position="543"/>
    </location>
</feature>
<dbReference type="Gene3D" id="3.40.50.300">
    <property type="entry name" value="P-loop containing nucleotide triphosphate hydrolases"/>
    <property type="match status" value="2"/>
</dbReference>
<dbReference type="PROSITE" id="PS50893">
    <property type="entry name" value="ABC_TRANSPORTER_2"/>
    <property type="match status" value="2"/>
</dbReference>
<dbReference type="SUPFAM" id="SSF52540">
    <property type="entry name" value="P-loop containing nucleoside triphosphate hydrolases"/>
    <property type="match status" value="2"/>
</dbReference>
<dbReference type="AlphaFoldDB" id="A0A6J4UER4"/>